<gene>
    <name evidence="3" type="ORF">Q0590_20115</name>
</gene>
<comment type="caution">
    <text evidence="3">The sequence shown here is derived from an EMBL/GenBank/DDBJ whole genome shotgun (WGS) entry which is preliminary data.</text>
</comment>
<comment type="similarity">
    <text evidence="1">Belongs to the bactofilin family.</text>
</comment>
<feature type="region of interest" description="Disordered" evidence="2">
    <location>
        <begin position="1"/>
        <end position="20"/>
    </location>
</feature>
<protein>
    <submittedName>
        <fullName evidence="3">Polymer-forming cytoskeletal protein</fullName>
    </submittedName>
</protein>
<evidence type="ECO:0000313" key="4">
    <source>
        <dbReference type="Proteomes" id="UP001168528"/>
    </source>
</evidence>
<proteinExistence type="inferred from homology"/>
<evidence type="ECO:0000313" key="3">
    <source>
        <dbReference type="EMBL" id="MDO1448593.1"/>
    </source>
</evidence>
<accession>A0ABT8R927</accession>
<dbReference type="Proteomes" id="UP001168528">
    <property type="component" value="Unassembled WGS sequence"/>
</dbReference>
<dbReference type="Pfam" id="PF04519">
    <property type="entry name" value="Bactofilin"/>
    <property type="match status" value="1"/>
</dbReference>
<sequence>MFNNGKDAKREQAELSGSSTQIMKGTTVEGNIETFGNVRIEGKIIGNIKSKSKIALGDSSFVEGNIISQNAEIAGEVTGTVEVTDILTLKSTANIKGDIITGKLIVEAGAVWNGTIKMGNAPKESKEHILNGRTEEQKEAVK</sequence>
<dbReference type="RefSeq" id="WP_302039394.1">
    <property type="nucleotide sequence ID" value="NZ_JAUKPO010000012.1"/>
</dbReference>
<organism evidence="3 4">
    <name type="scientific">Rhodocytophaga aerolata</name>
    <dbReference type="NCBI Taxonomy" id="455078"/>
    <lineage>
        <taxon>Bacteria</taxon>
        <taxon>Pseudomonadati</taxon>
        <taxon>Bacteroidota</taxon>
        <taxon>Cytophagia</taxon>
        <taxon>Cytophagales</taxon>
        <taxon>Rhodocytophagaceae</taxon>
        <taxon>Rhodocytophaga</taxon>
    </lineage>
</organism>
<evidence type="ECO:0000256" key="1">
    <source>
        <dbReference type="ARBA" id="ARBA00044755"/>
    </source>
</evidence>
<keyword evidence="4" id="KW-1185">Reference proteome</keyword>
<dbReference type="InterPro" id="IPR007607">
    <property type="entry name" value="BacA/B"/>
</dbReference>
<dbReference type="EMBL" id="JAUKPO010000012">
    <property type="protein sequence ID" value="MDO1448593.1"/>
    <property type="molecule type" value="Genomic_DNA"/>
</dbReference>
<feature type="compositionally biased region" description="Basic and acidic residues" evidence="2">
    <location>
        <begin position="1"/>
        <end position="13"/>
    </location>
</feature>
<evidence type="ECO:0000256" key="2">
    <source>
        <dbReference type="SAM" id="MobiDB-lite"/>
    </source>
</evidence>
<feature type="region of interest" description="Disordered" evidence="2">
    <location>
        <begin position="123"/>
        <end position="142"/>
    </location>
</feature>
<dbReference type="PANTHER" id="PTHR35024">
    <property type="entry name" value="HYPOTHETICAL CYTOSOLIC PROTEIN"/>
    <property type="match status" value="1"/>
</dbReference>
<dbReference type="PANTHER" id="PTHR35024:SF4">
    <property type="entry name" value="POLYMER-FORMING CYTOSKELETAL PROTEIN"/>
    <property type="match status" value="1"/>
</dbReference>
<name>A0ABT8R927_9BACT</name>
<reference evidence="3" key="1">
    <citation type="submission" date="2023-07" db="EMBL/GenBank/DDBJ databases">
        <title>The genome sequence of Rhodocytophaga aerolata KACC 12507.</title>
        <authorList>
            <person name="Zhang X."/>
        </authorList>
    </citation>
    <scope>NUCLEOTIDE SEQUENCE</scope>
    <source>
        <strain evidence="3">KACC 12507</strain>
    </source>
</reference>